<dbReference type="EMBL" id="JABFAD010000007">
    <property type="protein sequence ID" value="MBA0803163.1"/>
    <property type="molecule type" value="Genomic_DNA"/>
</dbReference>
<dbReference type="AlphaFoldDB" id="A0A7J9GZZ7"/>
<keyword evidence="2" id="KW-1185">Reference proteome</keyword>
<evidence type="ECO:0000313" key="1">
    <source>
        <dbReference type="EMBL" id="MBA0803163.1"/>
    </source>
</evidence>
<protein>
    <submittedName>
        <fullName evidence="1">Uncharacterized protein</fullName>
    </submittedName>
</protein>
<organism evidence="1 2">
    <name type="scientific">Gossypium harknessii</name>
    <dbReference type="NCBI Taxonomy" id="34285"/>
    <lineage>
        <taxon>Eukaryota</taxon>
        <taxon>Viridiplantae</taxon>
        <taxon>Streptophyta</taxon>
        <taxon>Embryophyta</taxon>
        <taxon>Tracheophyta</taxon>
        <taxon>Spermatophyta</taxon>
        <taxon>Magnoliopsida</taxon>
        <taxon>eudicotyledons</taxon>
        <taxon>Gunneridae</taxon>
        <taxon>Pentapetalae</taxon>
        <taxon>rosids</taxon>
        <taxon>malvids</taxon>
        <taxon>Malvales</taxon>
        <taxon>Malvaceae</taxon>
        <taxon>Malvoideae</taxon>
        <taxon>Gossypium</taxon>
    </lineage>
</organism>
<dbReference type="Proteomes" id="UP000593560">
    <property type="component" value="Unassembled WGS sequence"/>
</dbReference>
<sequence length="36" mass="3809">MAGYNQWKIVGGISSALGVSRDESEGILDGSSQWLP</sequence>
<reference evidence="1 2" key="1">
    <citation type="journal article" date="2019" name="Genome Biol. Evol.">
        <title>Insights into the evolution of the New World diploid cottons (Gossypium, subgenus Houzingenia) based on genome sequencing.</title>
        <authorList>
            <person name="Grover C.E."/>
            <person name="Arick M.A. 2nd"/>
            <person name="Thrash A."/>
            <person name="Conover J.L."/>
            <person name="Sanders W.S."/>
            <person name="Peterson D.G."/>
            <person name="Frelichowski J.E."/>
            <person name="Scheffler J.A."/>
            <person name="Scheffler B.E."/>
            <person name="Wendel J.F."/>
        </authorList>
    </citation>
    <scope>NUCLEOTIDE SEQUENCE [LARGE SCALE GENOMIC DNA]</scope>
    <source>
        <strain evidence="1">0</strain>
        <tissue evidence="1">Leaf</tissue>
    </source>
</reference>
<gene>
    <name evidence="1" type="ORF">Gohar_013407</name>
</gene>
<comment type="caution">
    <text evidence="1">The sequence shown here is derived from an EMBL/GenBank/DDBJ whole genome shotgun (WGS) entry which is preliminary data.</text>
</comment>
<proteinExistence type="predicted"/>
<name>A0A7J9GZZ7_9ROSI</name>
<accession>A0A7J9GZZ7</accession>
<evidence type="ECO:0000313" key="2">
    <source>
        <dbReference type="Proteomes" id="UP000593560"/>
    </source>
</evidence>